<protein>
    <submittedName>
        <fullName evidence="1">Uncharacterized protein</fullName>
    </submittedName>
</protein>
<gene>
    <name evidence="1" type="ORF">ERS008530_01284</name>
</gene>
<evidence type="ECO:0000313" key="1">
    <source>
        <dbReference type="EMBL" id="CNF47499.1"/>
    </source>
</evidence>
<dbReference type="OrthoDB" id="6632056at2"/>
<accession>A0A0T9M0W7</accession>
<name>A0A0T9M0W7_YERIN</name>
<proteinExistence type="predicted"/>
<dbReference type="EMBL" id="CPZJ01000004">
    <property type="protein sequence ID" value="CNF47499.1"/>
    <property type="molecule type" value="Genomic_DNA"/>
</dbReference>
<dbReference type="Proteomes" id="UP000038750">
    <property type="component" value="Unassembled WGS sequence"/>
</dbReference>
<evidence type="ECO:0000313" key="2">
    <source>
        <dbReference type="Proteomes" id="UP000038750"/>
    </source>
</evidence>
<dbReference type="AlphaFoldDB" id="A0A0T9M0W7"/>
<sequence>MRRCYFFTPIQTVPHEAWSELCRAITRVHHRVRNESVFCWLGKPLTVYDHSGTQPLRYDDSMVGLGVISFNGDFGAGLSGDPLCLVRLCSSERRQSQCNTFHHPYDFLVMAVLLLVSHYCPTCYALHSTVGRTEWQQVTDWLNTHLHLAVTLPPGLQHTDAIIG</sequence>
<organism evidence="1 2">
    <name type="scientific">Yersinia intermedia</name>
    <dbReference type="NCBI Taxonomy" id="631"/>
    <lineage>
        <taxon>Bacteria</taxon>
        <taxon>Pseudomonadati</taxon>
        <taxon>Pseudomonadota</taxon>
        <taxon>Gammaproteobacteria</taxon>
        <taxon>Enterobacterales</taxon>
        <taxon>Yersiniaceae</taxon>
        <taxon>Yersinia</taxon>
    </lineage>
</organism>
<reference evidence="1 2" key="1">
    <citation type="submission" date="2015-03" db="EMBL/GenBank/DDBJ databases">
        <authorList>
            <person name="Murphy D."/>
        </authorList>
    </citation>
    <scope>NUCLEOTIDE SEQUENCE [LARGE SCALE GENOMIC DNA]</scope>
    <source>
        <strain evidence="1 2">BR165/97</strain>
    </source>
</reference>
<dbReference type="RefSeq" id="WP_050073117.1">
    <property type="nucleotide sequence ID" value="NZ_CPZJ01000004.1"/>
</dbReference>